<protein>
    <submittedName>
        <fullName evidence="2">Uncharacterized protein</fullName>
    </submittedName>
</protein>
<organism evidence="2 3">
    <name type="scientific">Candidatus Nealsonbacteria bacterium CG_4_10_14_0_8_um_filter_37_14</name>
    <dbReference type="NCBI Taxonomy" id="1974684"/>
    <lineage>
        <taxon>Bacteria</taxon>
        <taxon>Candidatus Nealsoniibacteriota</taxon>
    </lineage>
</organism>
<feature type="compositionally biased region" description="Basic and acidic residues" evidence="1">
    <location>
        <begin position="156"/>
        <end position="172"/>
    </location>
</feature>
<feature type="region of interest" description="Disordered" evidence="1">
    <location>
        <begin position="156"/>
        <end position="196"/>
    </location>
</feature>
<evidence type="ECO:0000313" key="3">
    <source>
        <dbReference type="Proteomes" id="UP000230767"/>
    </source>
</evidence>
<dbReference type="AlphaFoldDB" id="A0A2M7R5B7"/>
<dbReference type="Proteomes" id="UP000230767">
    <property type="component" value="Unassembled WGS sequence"/>
</dbReference>
<reference evidence="3" key="1">
    <citation type="submission" date="2017-09" db="EMBL/GenBank/DDBJ databases">
        <title>Depth-based differentiation of microbial function through sediment-hosted aquifers and enrichment of novel symbionts in the deep terrestrial subsurface.</title>
        <authorList>
            <person name="Probst A.J."/>
            <person name="Ladd B."/>
            <person name="Jarett J.K."/>
            <person name="Geller-Mcgrath D.E."/>
            <person name="Sieber C.M.K."/>
            <person name="Emerson J.B."/>
            <person name="Anantharaman K."/>
            <person name="Thomas B.C."/>
            <person name="Malmstrom R."/>
            <person name="Stieglmeier M."/>
            <person name="Klingl A."/>
            <person name="Woyke T."/>
            <person name="Ryan C.M."/>
            <person name="Banfield J.F."/>
        </authorList>
    </citation>
    <scope>NUCLEOTIDE SEQUENCE [LARGE SCALE GENOMIC DNA]</scope>
</reference>
<accession>A0A2M7R5B7</accession>
<comment type="caution">
    <text evidence="2">The sequence shown here is derived from an EMBL/GenBank/DDBJ whole genome shotgun (WGS) entry which is preliminary data.</text>
</comment>
<proteinExistence type="predicted"/>
<gene>
    <name evidence="2" type="ORF">COY73_03640</name>
</gene>
<name>A0A2M7R5B7_9BACT</name>
<sequence>MEKPTQKINPPDSQVISKPAPVINVNKPPLALIHDVQKVEKVYRHSDLEGIYRLRIGKRKGLEVWIVDGAKVRRELYTDFLFGGNDQRYKFIPEDEIWIDNSISVEELEFTIIHEITEREFMKQGMSYAKAHELATQEELRARINKTESIDELKDRWYKTRESKPQEPRPQEIKTLGVNEGVRDRTKQEPPVCNTK</sequence>
<evidence type="ECO:0000256" key="1">
    <source>
        <dbReference type="SAM" id="MobiDB-lite"/>
    </source>
</evidence>
<evidence type="ECO:0000313" key="2">
    <source>
        <dbReference type="EMBL" id="PIY88491.1"/>
    </source>
</evidence>
<dbReference type="EMBL" id="PFLW01000087">
    <property type="protein sequence ID" value="PIY88491.1"/>
    <property type="molecule type" value="Genomic_DNA"/>
</dbReference>